<dbReference type="Proteomes" id="UP000302738">
    <property type="component" value="Segment"/>
</dbReference>
<accession>A0A4P8MVU8</accession>
<protein>
    <submittedName>
        <fullName evidence="1">Uncharacterized protein</fullName>
    </submittedName>
</protein>
<proteinExistence type="predicted"/>
<gene>
    <name evidence="1" type="ORF">Barba2A_gp088</name>
</gene>
<dbReference type="EMBL" id="MK719703">
    <property type="protein sequence ID" value="QCQ58211.1"/>
    <property type="molecule type" value="Genomic_DNA"/>
</dbReference>
<name>A0A4P8MVU8_9CAUD</name>
<organism evidence="1 2">
    <name type="scientific">Rheinheimera phage vB_RspM_Barba2A</name>
    <dbReference type="NCBI Taxonomy" id="2565679"/>
    <lineage>
        <taxon>Viruses</taxon>
        <taxon>Duplodnaviria</taxon>
        <taxon>Heunggongvirae</taxon>
        <taxon>Uroviricota</taxon>
        <taxon>Caudoviricetes</taxon>
        <taxon>Barbavirus</taxon>
        <taxon>Barbavirus barba18A</taxon>
    </lineage>
</organism>
<evidence type="ECO:0000313" key="1">
    <source>
        <dbReference type="EMBL" id="QCQ58211.1"/>
    </source>
</evidence>
<evidence type="ECO:0000313" key="2">
    <source>
        <dbReference type="Proteomes" id="UP000302738"/>
    </source>
</evidence>
<reference evidence="1 2" key="1">
    <citation type="submission" date="2019-03" db="EMBL/GenBank/DDBJ databases">
        <title>Genomic and seasonal variations among aquatic phages infecting the Baltic Sea Gammaproteobacteria Rheinheimera sp. bal341.</title>
        <authorList>
            <person name="Nilsson E."/>
            <person name="Li K."/>
            <person name="Fridlund J."/>
            <person name="Sulcius S."/>
            <person name="Bunse C."/>
            <person name="Karlsson C.M.G."/>
            <person name="Lindh M."/>
            <person name="Lundin D."/>
            <person name="Pinhassi J."/>
            <person name="Holmfeldt K."/>
        </authorList>
    </citation>
    <scope>NUCLEOTIDE SEQUENCE [LARGE SCALE GENOMIC DNA]</scope>
</reference>
<sequence length="67" mass="8315">MFNLFRKEHKRSEWFEGLLRAELAQQNFSYESNYSYFVFEIQNRRADELILGYKNYLDYYQDVLSKV</sequence>